<accession>A0ABS6D0M7</accession>
<dbReference type="EMBL" id="JABACJ020000002">
    <property type="protein sequence ID" value="MBU3874796.1"/>
    <property type="molecule type" value="Genomic_DNA"/>
</dbReference>
<proteinExistence type="predicted"/>
<dbReference type="RefSeq" id="WP_216239323.1">
    <property type="nucleotide sequence ID" value="NZ_JABACJ020000002.1"/>
</dbReference>
<sequence>MSFWCPNHPKPPCTTNSACRFFAQFTVTANVASGSDLPMSVLFQEGDQIRLNNTDQILLDPGYLYLINYLFLATPEPDGFFEIIPRINGSLRLYYAFFAPAGRVERNASAAGSFTTNEAATQEASLAFHLTYPSTVNNIDLTGTISVTPLIRL</sequence>
<reference evidence="1 2" key="1">
    <citation type="submission" date="2021-06" db="EMBL/GenBank/DDBJ databases">
        <title>Faecalicatena sp. nov. isolated from porcine feces.</title>
        <authorList>
            <person name="Oh B.S."/>
            <person name="Lee J.H."/>
        </authorList>
    </citation>
    <scope>NUCLEOTIDE SEQUENCE [LARGE SCALE GENOMIC DNA]</scope>
    <source>
        <strain evidence="1 2">AGMB00832</strain>
    </source>
</reference>
<dbReference type="Proteomes" id="UP000723714">
    <property type="component" value="Unassembled WGS sequence"/>
</dbReference>
<name>A0ABS6D0M7_9FIRM</name>
<comment type="caution">
    <text evidence="1">The sequence shown here is derived from an EMBL/GenBank/DDBJ whole genome shotgun (WGS) entry which is preliminary data.</text>
</comment>
<gene>
    <name evidence="1" type="ORF">HGO97_003080</name>
</gene>
<organism evidence="1 2">
    <name type="scientific">Faecalicatena faecalis</name>
    <dbReference type="NCBI Taxonomy" id="2726362"/>
    <lineage>
        <taxon>Bacteria</taxon>
        <taxon>Bacillati</taxon>
        <taxon>Bacillota</taxon>
        <taxon>Clostridia</taxon>
        <taxon>Lachnospirales</taxon>
        <taxon>Lachnospiraceae</taxon>
        <taxon>Faecalicatena</taxon>
    </lineage>
</organism>
<keyword evidence="2" id="KW-1185">Reference proteome</keyword>
<evidence type="ECO:0000313" key="2">
    <source>
        <dbReference type="Proteomes" id="UP000723714"/>
    </source>
</evidence>
<protein>
    <submittedName>
        <fullName evidence="1">Uncharacterized protein</fullName>
    </submittedName>
</protein>
<evidence type="ECO:0000313" key="1">
    <source>
        <dbReference type="EMBL" id="MBU3874796.1"/>
    </source>
</evidence>